<dbReference type="PANTHER" id="PTHR38733">
    <property type="entry name" value="PROTEIN MCRC"/>
    <property type="match status" value="1"/>
</dbReference>
<dbReference type="InterPro" id="IPR014407">
    <property type="entry name" value="McrC_bac"/>
</dbReference>
<dbReference type="eggNOG" id="COG4268">
    <property type="taxonomic scope" value="Bacteria"/>
</dbReference>
<dbReference type="InterPro" id="IPR019292">
    <property type="entry name" value="McrC"/>
</dbReference>
<name>A7B979_9ACTO</name>
<sequence length="357" mass="41037">MERQAAQDAAVIRVRNVFHMLAYAFSALREQGYRAVATEDFDNAAELCAAILERGVSLQLKRGLGQEYVSRTEARSSLRGKIEVTESVKSQAILRRQLVCSYDEFSVDTTMNRVIKATVALLVRSDITRARKKSLKKLMVFFVDVREIDLHTVDWNMRYDRNNRTYRMLMAVCWLVVKGLLQTQSDGTVRMMDFFDEQRMSRLYEKFILEYYRREHPRLNASASFIDWALDDGVSDGLPAMRSDITLSARGRALIIDAKYYASTMQSNFDKRTVHSGNLYQIFAYVKNKQIAFERAGESDEVSGMLLYAATDEDIQPDATYRMSGNRISATTLDLDRPFEEIRVQLDGIVEEYFPGE</sequence>
<dbReference type="Pfam" id="PF10117">
    <property type="entry name" value="McrBC"/>
    <property type="match status" value="1"/>
</dbReference>
<reference evidence="1" key="2">
    <citation type="submission" date="2015-05" db="EMBL/GenBank/DDBJ databases">
        <title>Draft genome sequence of Actinomyces odontolyticus (ATCC 17982).</title>
        <authorList>
            <person name="Sudarsanam P."/>
            <person name="Ley R."/>
            <person name="Guruge J."/>
            <person name="Turnbaugh P.J."/>
            <person name="Mahowald M."/>
            <person name="Liep D."/>
            <person name="Gordon J."/>
        </authorList>
    </citation>
    <scope>NUCLEOTIDE SEQUENCE</scope>
    <source>
        <strain evidence="1">ATCC 17982</strain>
    </source>
</reference>
<reference evidence="1" key="1">
    <citation type="submission" date="2007-04" db="EMBL/GenBank/DDBJ databases">
        <authorList>
            <person name="Fulton L."/>
            <person name="Clifton S."/>
            <person name="Fulton B."/>
            <person name="Xu J."/>
            <person name="Minx P."/>
            <person name="Pepin K.H."/>
            <person name="Johnson M."/>
            <person name="Thiruvilangam P."/>
            <person name="Bhonagiri V."/>
            <person name="Nash W.E."/>
            <person name="Mardis E.R."/>
            <person name="Wilson R.K."/>
        </authorList>
    </citation>
    <scope>NUCLEOTIDE SEQUENCE [LARGE SCALE GENOMIC DNA]</scope>
    <source>
        <strain evidence="1">ATCC 17982</strain>
    </source>
</reference>
<protein>
    <submittedName>
        <fullName evidence="1">5-methylcytosine-specific restriction enzyme subunit McrC</fullName>
    </submittedName>
</protein>
<evidence type="ECO:0000313" key="2">
    <source>
        <dbReference type="Proteomes" id="UP000003553"/>
    </source>
</evidence>
<dbReference type="PIRSF" id="PIRSF003109">
    <property type="entry name" value="McrC"/>
    <property type="match status" value="1"/>
</dbReference>
<dbReference type="Proteomes" id="UP000003553">
    <property type="component" value="Unassembled WGS sequence"/>
</dbReference>
<keyword evidence="2" id="KW-1185">Reference proteome</keyword>
<comment type="caution">
    <text evidence="1">The sequence shown here is derived from an EMBL/GenBank/DDBJ whole genome shotgun (WGS) entry which is preliminary data.</text>
</comment>
<dbReference type="HOGENOM" id="CLU_065564_0_0_11"/>
<dbReference type="AlphaFoldDB" id="A7B979"/>
<gene>
    <name evidence="1" type="ORF">ACTODO_00180</name>
</gene>
<dbReference type="NCBIfam" id="NF007277">
    <property type="entry name" value="PRK09736.1"/>
    <property type="match status" value="1"/>
</dbReference>
<proteinExistence type="predicted"/>
<dbReference type="PANTHER" id="PTHR38733:SF1">
    <property type="entry name" value="TYPE IV METHYL-DIRECTED RESTRICTION ENZYME ECOKMCRBC"/>
    <property type="match status" value="1"/>
</dbReference>
<organism evidence="1 2">
    <name type="scientific">Schaalia dentiphila ATCC 17982</name>
    <dbReference type="NCBI Taxonomy" id="411466"/>
    <lineage>
        <taxon>Bacteria</taxon>
        <taxon>Bacillati</taxon>
        <taxon>Actinomycetota</taxon>
        <taxon>Actinomycetes</taxon>
        <taxon>Actinomycetales</taxon>
        <taxon>Actinomycetaceae</taxon>
        <taxon>Schaalia</taxon>
        <taxon>Schaalia dentiphila</taxon>
    </lineage>
</organism>
<dbReference type="REBASE" id="29752">
    <property type="entry name" value="Aod17982McrBCP"/>
</dbReference>
<accession>A7B979</accession>
<evidence type="ECO:0000313" key="1">
    <source>
        <dbReference type="EMBL" id="EDN79753.1"/>
    </source>
</evidence>
<dbReference type="GO" id="GO:0009307">
    <property type="term" value="P:DNA restriction-modification system"/>
    <property type="evidence" value="ECO:0007669"/>
    <property type="project" value="InterPro"/>
</dbReference>
<dbReference type="EMBL" id="AAYI02000004">
    <property type="protein sequence ID" value="EDN79753.1"/>
    <property type="molecule type" value="Genomic_DNA"/>
</dbReference>